<evidence type="ECO:0000313" key="10">
    <source>
        <dbReference type="Proteomes" id="UP000799776"/>
    </source>
</evidence>
<keyword evidence="5" id="KW-0862">Zinc</keyword>
<feature type="region of interest" description="Disordered" evidence="7">
    <location>
        <begin position="761"/>
        <end position="812"/>
    </location>
</feature>
<keyword evidence="4" id="KW-0863">Zinc-finger</keyword>
<accession>A0A9P4LTJ0</accession>
<dbReference type="GO" id="GO:0000978">
    <property type="term" value="F:RNA polymerase II cis-regulatory region sequence-specific DNA binding"/>
    <property type="evidence" value="ECO:0007669"/>
    <property type="project" value="InterPro"/>
</dbReference>
<reference evidence="9" key="1">
    <citation type="journal article" date="2020" name="Stud. Mycol.">
        <title>101 Dothideomycetes genomes: a test case for predicting lifestyles and emergence of pathogens.</title>
        <authorList>
            <person name="Haridas S."/>
            <person name="Albert R."/>
            <person name="Binder M."/>
            <person name="Bloem J."/>
            <person name="Labutti K."/>
            <person name="Salamov A."/>
            <person name="Andreopoulos B."/>
            <person name="Baker S."/>
            <person name="Barry K."/>
            <person name="Bills G."/>
            <person name="Bluhm B."/>
            <person name="Cannon C."/>
            <person name="Castanera R."/>
            <person name="Culley D."/>
            <person name="Daum C."/>
            <person name="Ezra D."/>
            <person name="Gonzalez J."/>
            <person name="Henrissat B."/>
            <person name="Kuo A."/>
            <person name="Liang C."/>
            <person name="Lipzen A."/>
            <person name="Lutzoni F."/>
            <person name="Magnuson J."/>
            <person name="Mondo S."/>
            <person name="Nolan M."/>
            <person name="Ohm R."/>
            <person name="Pangilinan J."/>
            <person name="Park H.-J."/>
            <person name="Ramirez L."/>
            <person name="Alfaro M."/>
            <person name="Sun H."/>
            <person name="Tritt A."/>
            <person name="Yoshinaga Y."/>
            <person name="Zwiers L.-H."/>
            <person name="Turgeon B."/>
            <person name="Goodwin S."/>
            <person name="Spatafora J."/>
            <person name="Crous P."/>
            <person name="Grigoriev I."/>
        </authorList>
    </citation>
    <scope>NUCLEOTIDE SEQUENCE</scope>
    <source>
        <strain evidence="9">CBS 121410</strain>
    </source>
</reference>
<evidence type="ECO:0000256" key="4">
    <source>
        <dbReference type="ARBA" id="ARBA00022771"/>
    </source>
</evidence>
<evidence type="ECO:0000259" key="8">
    <source>
        <dbReference type="Pfam" id="PF04082"/>
    </source>
</evidence>
<keyword evidence="2" id="KW-0479">Metal-binding</keyword>
<feature type="compositionally biased region" description="Polar residues" evidence="7">
    <location>
        <begin position="20"/>
        <end position="30"/>
    </location>
</feature>
<dbReference type="CDD" id="cd12148">
    <property type="entry name" value="fungal_TF_MHR"/>
    <property type="match status" value="1"/>
</dbReference>
<evidence type="ECO:0000256" key="7">
    <source>
        <dbReference type="SAM" id="MobiDB-lite"/>
    </source>
</evidence>
<proteinExistence type="predicted"/>
<feature type="compositionally biased region" description="Low complexity" evidence="7">
    <location>
        <begin position="31"/>
        <end position="40"/>
    </location>
</feature>
<keyword evidence="10" id="KW-1185">Reference proteome</keyword>
<dbReference type="InterPro" id="IPR051059">
    <property type="entry name" value="VerF-like"/>
</dbReference>
<sequence>MWKDAEGNIVTKRPNLANRRPSSVLSQDQYSSGSSGSSRRGSGDIHGDAPISPPISSIHSANSDGNGRRSSDVTTSSDPSLEAWAFPPLELSPGPEPEAYVPLEPLQEASDKFWSAAHGLPAANLRTNNDDVPYDDVFNPDTAASFNMPFTTMNNYSWLFDLDLGTNQQYPASADILSGTFSAAHVDQDPLPRTSTHTFRTGVLSEHTPTYSNHPSLATPNTVSISSSHGFSELETAHSLQLLGNPLPPTSFERTQVLRDDPAVHDDIYPASDIARHLVPAHASHFGIEFERPMSTIDQSSRLPAIDEFARAQILDLIDAARPVTPDGFYIPRNHSRLSLSSLQTYCDLYFTRFNTAYPLLHQPTFDPSRVEPLLLLSVLLIGATYCEKDAHQLAVCIHDVVRPQVFAHAGFNAKPDLWVLQTILLVECFGKSRAGQKQHDMAHLFHGLLINLIRRSDCQIVRSSMSNEWSNDLESDWRAWAEAEQKKRLAYLCFMWDVQHAVLFCQSLCMSAFELRSALPCDQALWEADSARRWQQLRKRRKTPPLFLNLLKAYLNPSTPPAPKSLNALSRVLLLHGLMSVSWDMKRRDQTSLGLVGNSAVMGDWKVRIGKSYDAWKTDFDAYSSNYLDLYGQNDSLLRREMLTFTTAHNAIYHAAHILLNAEFLDLQIYAGARHILGRPVGRPDYERSQRIIKSWASQQPAPASTAAWHAAQLLRAGMTDLQDFDSMGLFHYPWTVYLATLTCWAFHHARPAAAAATTTNSSAPSASNSSAEAADHHFPATAPHDSDIEASDPANSSPSPPASPSATDPTLAAKAEMRALIDAMAARPLVRGAEDLQRFVVGGKWLRSSGLVALVAKCLKGVRWQVVHDAMMVLRGLVPWRFMGVVEGRG</sequence>
<dbReference type="Proteomes" id="UP000799776">
    <property type="component" value="Unassembled WGS sequence"/>
</dbReference>
<protein>
    <recommendedName>
        <fullName evidence="8">Xylanolytic transcriptional activator regulatory domain-containing protein</fullName>
    </recommendedName>
</protein>
<dbReference type="InterPro" id="IPR007219">
    <property type="entry name" value="XnlR_reg_dom"/>
</dbReference>
<dbReference type="GO" id="GO:0000785">
    <property type="term" value="C:chromatin"/>
    <property type="evidence" value="ECO:0007669"/>
    <property type="project" value="TreeGrafter"/>
</dbReference>
<dbReference type="Pfam" id="PF04082">
    <property type="entry name" value="Fungal_trans"/>
    <property type="match status" value="1"/>
</dbReference>
<dbReference type="PANTHER" id="PTHR40626">
    <property type="entry name" value="MIP31509P"/>
    <property type="match status" value="1"/>
</dbReference>
<evidence type="ECO:0000256" key="3">
    <source>
        <dbReference type="ARBA" id="ARBA00022737"/>
    </source>
</evidence>
<dbReference type="EMBL" id="ML978729">
    <property type="protein sequence ID" value="KAF2085590.1"/>
    <property type="molecule type" value="Genomic_DNA"/>
</dbReference>
<keyword evidence="6" id="KW-0539">Nucleus</keyword>
<dbReference type="PANTHER" id="PTHR40626:SF18">
    <property type="entry name" value="NICOTINATE CATABOLISM CLUSTER-SPECIFIC TRANSCRIPTION FACTOR"/>
    <property type="match status" value="1"/>
</dbReference>
<feature type="compositionally biased region" description="Low complexity" evidence="7">
    <location>
        <begin position="761"/>
        <end position="774"/>
    </location>
</feature>
<dbReference type="OrthoDB" id="1405595at2759"/>
<gene>
    <name evidence="9" type="ORF">K490DRAFT_46125</name>
</gene>
<evidence type="ECO:0000256" key="2">
    <source>
        <dbReference type="ARBA" id="ARBA00022723"/>
    </source>
</evidence>
<name>A0A9P4LTJ0_9PEZI</name>
<evidence type="ECO:0000256" key="1">
    <source>
        <dbReference type="ARBA" id="ARBA00004123"/>
    </source>
</evidence>
<feature type="domain" description="Xylanolytic transcriptional activator regulatory" evidence="8">
    <location>
        <begin position="348"/>
        <end position="618"/>
    </location>
</feature>
<evidence type="ECO:0000256" key="6">
    <source>
        <dbReference type="ARBA" id="ARBA00023242"/>
    </source>
</evidence>
<evidence type="ECO:0000313" key="9">
    <source>
        <dbReference type="EMBL" id="KAF2085590.1"/>
    </source>
</evidence>
<organism evidence="9 10">
    <name type="scientific">Saccharata proteae CBS 121410</name>
    <dbReference type="NCBI Taxonomy" id="1314787"/>
    <lineage>
        <taxon>Eukaryota</taxon>
        <taxon>Fungi</taxon>
        <taxon>Dikarya</taxon>
        <taxon>Ascomycota</taxon>
        <taxon>Pezizomycotina</taxon>
        <taxon>Dothideomycetes</taxon>
        <taxon>Dothideomycetes incertae sedis</taxon>
        <taxon>Botryosphaeriales</taxon>
        <taxon>Saccharataceae</taxon>
        <taxon>Saccharata</taxon>
    </lineage>
</organism>
<comment type="caution">
    <text evidence="9">The sequence shown here is derived from an EMBL/GenBank/DDBJ whole genome shotgun (WGS) entry which is preliminary data.</text>
</comment>
<dbReference type="GO" id="GO:0008270">
    <property type="term" value="F:zinc ion binding"/>
    <property type="evidence" value="ECO:0007669"/>
    <property type="project" value="UniProtKB-KW"/>
</dbReference>
<dbReference type="AlphaFoldDB" id="A0A9P4LTJ0"/>
<feature type="region of interest" description="Disordered" evidence="7">
    <location>
        <begin position="1"/>
        <end position="91"/>
    </location>
</feature>
<keyword evidence="3" id="KW-0677">Repeat</keyword>
<dbReference type="GO" id="GO:0006351">
    <property type="term" value="P:DNA-templated transcription"/>
    <property type="evidence" value="ECO:0007669"/>
    <property type="project" value="InterPro"/>
</dbReference>
<comment type="subcellular location">
    <subcellularLocation>
        <location evidence="1">Nucleus</location>
    </subcellularLocation>
</comment>
<dbReference type="GO" id="GO:0000981">
    <property type="term" value="F:DNA-binding transcription factor activity, RNA polymerase II-specific"/>
    <property type="evidence" value="ECO:0007669"/>
    <property type="project" value="InterPro"/>
</dbReference>
<evidence type="ECO:0000256" key="5">
    <source>
        <dbReference type="ARBA" id="ARBA00022833"/>
    </source>
</evidence>
<dbReference type="GO" id="GO:0005634">
    <property type="term" value="C:nucleus"/>
    <property type="evidence" value="ECO:0007669"/>
    <property type="project" value="UniProtKB-SubCell"/>
</dbReference>